<sequence length="212" mass="23457">MGRLYLSETANSRLIAYLQKKENQISIITKTKYTYDPVSSHPDIYICGMGPGQPVFFGLPEKLGPDYPANIIYNAACTGKFFIHNLKYTDSELLALAGNMEKIHVSQGYTKCNIVIVDETSIITADQGIYRACRDKLDVLLISPGHVKLLGFPYGFLGGASGRIGNEIVFNGNLGKHPDYKSIAAFVEDRGLKLSYFDEYDLEDIGSIIEAK</sequence>
<gene>
    <name evidence="2" type="ORF">NE619_12935</name>
</gene>
<dbReference type="InterPro" id="IPR049238">
    <property type="entry name" value="DUF6873"/>
</dbReference>
<keyword evidence="3" id="KW-1185">Reference proteome</keyword>
<name>A0ABT1RR29_9FIRM</name>
<organism evidence="2 3">
    <name type="scientific">Anaerovorax odorimutans</name>
    <dbReference type="NCBI Taxonomy" id="109327"/>
    <lineage>
        <taxon>Bacteria</taxon>
        <taxon>Bacillati</taxon>
        <taxon>Bacillota</taxon>
        <taxon>Clostridia</taxon>
        <taxon>Peptostreptococcales</taxon>
        <taxon>Anaerovoracaceae</taxon>
        <taxon>Anaerovorax</taxon>
    </lineage>
</organism>
<evidence type="ECO:0000313" key="2">
    <source>
        <dbReference type="EMBL" id="MCQ4637632.1"/>
    </source>
</evidence>
<dbReference type="Pfam" id="PF21778">
    <property type="entry name" value="DUF6873"/>
    <property type="match status" value="1"/>
</dbReference>
<feature type="domain" description="DUF6873" evidence="1">
    <location>
        <begin position="62"/>
        <end position="209"/>
    </location>
</feature>
<proteinExistence type="predicted"/>
<accession>A0ABT1RR29</accession>
<evidence type="ECO:0000259" key="1">
    <source>
        <dbReference type="Pfam" id="PF21778"/>
    </source>
</evidence>
<dbReference type="RefSeq" id="WP_256132818.1">
    <property type="nucleotide sequence ID" value="NZ_JANFXK010000015.1"/>
</dbReference>
<dbReference type="EMBL" id="JANFXK010000015">
    <property type="protein sequence ID" value="MCQ4637632.1"/>
    <property type="molecule type" value="Genomic_DNA"/>
</dbReference>
<evidence type="ECO:0000313" key="3">
    <source>
        <dbReference type="Proteomes" id="UP001524502"/>
    </source>
</evidence>
<comment type="caution">
    <text evidence="2">The sequence shown here is derived from an EMBL/GenBank/DDBJ whole genome shotgun (WGS) entry which is preliminary data.</text>
</comment>
<dbReference type="Proteomes" id="UP001524502">
    <property type="component" value="Unassembled WGS sequence"/>
</dbReference>
<protein>
    <recommendedName>
        <fullName evidence="1">DUF6873 domain-containing protein</fullName>
    </recommendedName>
</protein>
<reference evidence="2 3" key="1">
    <citation type="submission" date="2022-06" db="EMBL/GenBank/DDBJ databases">
        <title>Isolation of gut microbiota from human fecal samples.</title>
        <authorList>
            <person name="Pamer E.G."/>
            <person name="Barat B."/>
            <person name="Waligurski E."/>
            <person name="Medina S."/>
            <person name="Paddock L."/>
            <person name="Mostad J."/>
        </authorList>
    </citation>
    <scope>NUCLEOTIDE SEQUENCE [LARGE SCALE GENOMIC DNA]</scope>
    <source>
        <strain evidence="2 3">SL.3.17</strain>
    </source>
</reference>